<protein>
    <submittedName>
        <fullName evidence="1">Peroxidase</fullName>
    </submittedName>
</protein>
<keyword evidence="1" id="KW-0575">Peroxidase</keyword>
<organism evidence="1 2">
    <name type="scientific">Melia azedarach</name>
    <name type="common">Chinaberry tree</name>
    <dbReference type="NCBI Taxonomy" id="155640"/>
    <lineage>
        <taxon>Eukaryota</taxon>
        <taxon>Viridiplantae</taxon>
        <taxon>Streptophyta</taxon>
        <taxon>Embryophyta</taxon>
        <taxon>Tracheophyta</taxon>
        <taxon>Spermatophyta</taxon>
        <taxon>Magnoliopsida</taxon>
        <taxon>eudicotyledons</taxon>
        <taxon>Gunneridae</taxon>
        <taxon>Pentapetalae</taxon>
        <taxon>rosids</taxon>
        <taxon>malvids</taxon>
        <taxon>Sapindales</taxon>
        <taxon>Meliaceae</taxon>
        <taxon>Melia</taxon>
    </lineage>
</organism>
<name>A0ACC1Z2M0_MELAZ</name>
<keyword evidence="2" id="KW-1185">Reference proteome</keyword>
<evidence type="ECO:0000313" key="2">
    <source>
        <dbReference type="Proteomes" id="UP001164539"/>
    </source>
</evidence>
<dbReference type="EMBL" id="CM051394">
    <property type="protein sequence ID" value="KAJ4730002.1"/>
    <property type="molecule type" value="Genomic_DNA"/>
</dbReference>
<comment type="caution">
    <text evidence="1">The sequence shown here is derived from an EMBL/GenBank/DDBJ whole genome shotgun (WGS) entry which is preliminary data.</text>
</comment>
<evidence type="ECO:0000313" key="1">
    <source>
        <dbReference type="EMBL" id="KAJ4730002.1"/>
    </source>
</evidence>
<reference evidence="1 2" key="1">
    <citation type="journal article" date="2023" name="Science">
        <title>Complex scaffold remodeling in plant triterpene biosynthesis.</title>
        <authorList>
            <person name="De La Pena R."/>
            <person name="Hodgson H."/>
            <person name="Liu J.C."/>
            <person name="Stephenson M.J."/>
            <person name="Martin A.C."/>
            <person name="Owen C."/>
            <person name="Harkess A."/>
            <person name="Leebens-Mack J."/>
            <person name="Jimenez L.E."/>
            <person name="Osbourn A."/>
            <person name="Sattely E.S."/>
        </authorList>
    </citation>
    <scope>NUCLEOTIDE SEQUENCE [LARGE SCALE GENOMIC DNA]</scope>
    <source>
        <strain evidence="2">cv. JPN11</strain>
        <tissue evidence="1">Leaf</tissue>
    </source>
</reference>
<sequence length="324" mass="35586">MGRINHLGTVFLCFLGLLGLSKAQLQLGFYAKSCPKAEKIVFDYVHNHIHNAPSLAAAFIRMHFHDCFVRGCDGSVLLNSTSGNAERDAIPNQTLRGFDFIDRVKSLLEDECPGIVSCADIIALVARDSIVATGGPFWNVPTGRRDGRISIRAEAQNDIPAPFNNFNGLQQRFANQGLELKDLVLLSGAHTIGVSHCPAFSNRLYNFTGVGDQDPALDSEYAANLKANKCRTPNDNTTIVEMDPGSRKTFDLSYYTLLLKRRGLFQSDAALTTNSVTLSFINQLLQGSLENFFAEFAKSMEKMGRVKVKTGSDGEIRKQCALVN</sequence>
<accession>A0ACC1Z2M0</accession>
<gene>
    <name evidence="1" type="ORF">OWV82_002693</name>
</gene>
<dbReference type="Proteomes" id="UP001164539">
    <property type="component" value="Chromosome 1"/>
</dbReference>
<proteinExistence type="predicted"/>
<keyword evidence="1" id="KW-0560">Oxidoreductase</keyword>